<dbReference type="RefSeq" id="WP_133840982.1">
    <property type="nucleotide sequence ID" value="NZ_AP024329.1"/>
</dbReference>
<name>A0ABM7MY66_ERWRD</name>
<dbReference type="EMBL" id="AP024329">
    <property type="protein sequence ID" value="BCQ34188.1"/>
    <property type="molecule type" value="Genomic_DNA"/>
</dbReference>
<dbReference type="Pfam" id="PF00196">
    <property type="entry name" value="GerE"/>
    <property type="match status" value="1"/>
</dbReference>
<evidence type="ECO:0000313" key="3">
    <source>
        <dbReference type="EMBL" id="BCQ34188.1"/>
    </source>
</evidence>
<evidence type="ECO:0000313" key="4">
    <source>
        <dbReference type="Proteomes" id="UP000677515"/>
    </source>
</evidence>
<keyword evidence="1" id="KW-0238">DNA-binding</keyword>
<accession>A0ABM7MY66</accession>
<protein>
    <recommendedName>
        <fullName evidence="2">HTH luxR-type domain-containing protein</fullName>
    </recommendedName>
</protein>
<dbReference type="Gene3D" id="1.10.10.10">
    <property type="entry name" value="Winged helix-like DNA-binding domain superfamily/Winged helix DNA-binding domain"/>
    <property type="match status" value="1"/>
</dbReference>
<reference evidence="3 4" key="1">
    <citation type="submission" date="2021-01" db="EMBL/GenBank/DDBJ databases">
        <title>Complete genome sequence of Erwinia rhapontici MAFF 311153.</title>
        <authorList>
            <person name="Morohoshi T."/>
            <person name="Someya N."/>
        </authorList>
    </citation>
    <scope>NUCLEOTIDE SEQUENCE [LARGE SCALE GENOMIC DNA]</scope>
    <source>
        <strain evidence="3 4">MAFF 311153</strain>
    </source>
</reference>
<dbReference type="InterPro" id="IPR016032">
    <property type="entry name" value="Sig_transdc_resp-reg_C-effctor"/>
</dbReference>
<dbReference type="SMART" id="SM00421">
    <property type="entry name" value="HTH_LUXR"/>
    <property type="match status" value="1"/>
</dbReference>
<feature type="domain" description="HTH luxR-type" evidence="2">
    <location>
        <begin position="133"/>
        <end position="190"/>
    </location>
</feature>
<sequence length="201" mass="23178">MSDPRCLTLVMFDHDRFFVEGVLRFLQSQYPHTVRRLSTRPVKKVDLLLTGLDAVSLCASLQFGRMMTAESQLVVVHHSFEESCRGLPPGLQRYPTRHLHPRQSLEQLGKVFKQLIPDKNRLITLIDPRAVKEDVLTPREKMLIAHLRSSLTPRQIAASMALHPKTISTYKRSVMLKLGMQKNLELYHWLFYSSLSEGERS</sequence>
<evidence type="ECO:0000259" key="2">
    <source>
        <dbReference type="SMART" id="SM00421"/>
    </source>
</evidence>
<dbReference type="Proteomes" id="UP000677515">
    <property type="component" value="Chromosome"/>
</dbReference>
<dbReference type="InterPro" id="IPR036388">
    <property type="entry name" value="WH-like_DNA-bd_sf"/>
</dbReference>
<dbReference type="InterPro" id="IPR000792">
    <property type="entry name" value="Tscrpt_reg_LuxR_C"/>
</dbReference>
<evidence type="ECO:0000256" key="1">
    <source>
        <dbReference type="ARBA" id="ARBA00023125"/>
    </source>
</evidence>
<dbReference type="SUPFAM" id="SSF46894">
    <property type="entry name" value="C-terminal effector domain of the bipartite response regulators"/>
    <property type="match status" value="1"/>
</dbReference>
<proteinExistence type="predicted"/>
<gene>
    <name evidence="3" type="ORF">ERHA53_15310</name>
</gene>
<keyword evidence="4" id="KW-1185">Reference proteome</keyword>
<organism evidence="3 4">
    <name type="scientific">Erwinia rhapontici</name>
    <name type="common">Pectobacterium rhapontici</name>
    <dbReference type="NCBI Taxonomy" id="55212"/>
    <lineage>
        <taxon>Bacteria</taxon>
        <taxon>Pseudomonadati</taxon>
        <taxon>Pseudomonadota</taxon>
        <taxon>Gammaproteobacteria</taxon>
        <taxon>Enterobacterales</taxon>
        <taxon>Erwiniaceae</taxon>
        <taxon>Erwinia</taxon>
    </lineage>
</organism>